<evidence type="ECO:0000259" key="2">
    <source>
        <dbReference type="Pfam" id="PF00188"/>
    </source>
</evidence>
<protein>
    <recommendedName>
        <fullName evidence="2">SCP domain-containing protein</fullName>
    </recommendedName>
</protein>
<dbReference type="PANTHER" id="PTHR31157">
    <property type="entry name" value="SCP DOMAIN-CONTAINING PROTEIN"/>
    <property type="match status" value="1"/>
</dbReference>
<name>A0A2U8HEB5_9RHOB</name>
<dbReference type="Gene3D" id="3.40.33.10">
    <property type="entry name" value="CAP"/>
    <property type="match status" value="1"/>
</dbReference>
<proteinExistence type="predicted"/>
<gene>
    <name evidence="3" type="ORF">CEW88_04680</name>
</gene>
<feature type="chain" id="PRO_5016057958" description="SCP domain-containing protein" evidence="1">
    <location>
        <begin position="28"/>
        <end position="206"/>
    </location>
</feature>
<organism evidence="3 4">
    <name type="scientific">Alloyangia pacifica</name>
    <dbReference type="NCBI Taxonomy" id="311180"/>
    <lineage>
        <taxon>Bacteria</taxon>
        <taxon>Pseudomonadati</taxon>
        <taxon>Pseudomonadota</taxon>
        <taxon>Alphaproteobacteria</taxon>
        <taxon>Rhodobacterales</taxon>
        <taxon>Roseobacteraceae</taxon>
        <taxon>Alloyangia</taxon>
    </lineage>
</organism>
<dbReference type="InterPro" id="IPR035940">
    <property type="entry name" value="CAP_sf"/>
</dbReference>
<dbReference type="PANTHER" id="PTHR31157:SF1">
    <property type="entry name" value="SCP DOMAIN-CONTAINING PROTEIN"/>
    <property type="match status" value="1"/>
</dbReference>
<feature type="domain" description="SCP" evidence="2">
    <location>
        <begin position="93"/>
        <end position="192"/>
    </location>
</feature>
<keyword evidence="1" id="KW-0732">Signal</keyword>
<dbReference type="Pfam" id="PF00188">
    <property type="entry name" value="CAP"/>
    <property type="match status" value="1"/>
</dbReference>
<dbReference type="PROSITE" id="PS51257">
    <property type="entry name" value="PROKAR_LIPOPROTEIN"/>
    <property type="match status" value="1"/>
</dbReference>
<evidence type="ECO:0000313" key="3">
    <source>
        <dbReference type="EMBL" id="AWI83015.1"/>
    </source>
</evidence>
<reference evidence="3 4" key="1">
    <citation type="submission" date="2017-06" db="EMBL/GenBank/DDBJ databases">
        <title>Yangia sp. YSBP01 complete genome sequence.</title>
        <authorList>
            <person name="Woo J.-H."/>
            <person name="Kim H.-S."/>
        </authorList>
    </citation>
    <scope>NUCLEOTIDE SEQUENCE [LARGE SCALE GENOMIC DNA]</scope>
    <source>
        <strain evidence="3 4">YSBP01</strain>
    </source>
</reference>
<dbReference type="InterPro" id="IPR014044">
    <property type="entry name" value="CAP_dom"/>
</dbReference>
<dbReference type="SUPFAM" id="SSF55797">
    <property type="entry name" value="PR-1-like"/>
    <property type="match status" value="1"/>
</dbReference>
<evidence type="ECO:0000256" key="1">
    <source>
        <dbReference type="SAM" id="SignalP"/>
    </source>
</evidence>
<dbReference type="Proteomes" id="UP000244915">
    <property type="component" value="Chromosome 1"/>
</dbReference>
<dbReference type="AlphaFoldDB" id="A0A2U8HEB5"/>
<dbReference type="EMBL" id="CP022189">
    <property type="protein sequence ID" value="AWI83015.1"/>
    <property type="molecule type" value="Genomic_DNA"/>
</dbReference>
<sequence>MQGVKDRRVLMKLPKWLALTLLPLALAACVDVRAQPGVVATSVSKPESKPASRPVAVANQPAARGQVEGASIYELRRAPSQVVQSSQAEAAATFNGWRRAQGLAPLTRSAQLQRAAQAHSDDMARMNKMSHVGSDGSRVGARARAAGYDYRHVSENVAMTPLGIDSAMELWAKSSSHRAAMLRTDVREFGLAQNGRYWTLVMGVRK</sequence>
<dbReference type="CDD" id="cd05379">
    <property type="entry name" value="CAP_bacterial"/>
    <property type="match status" value="1"/>
</dbReference>
<accession>A0A2U8HEB5</accession>
<dbReference type="KEGG" id="ypac:CEW88_04680"/>
<feature type="signal peptide" evidence="1">
    <location>
        <begin position="1"/>
        <end position="27"/>
    </location>
</feature>
<evidence type="ECO:0000313" key="4">
    <source>
        <dbReference type="Proteomes" id="UP000244915"/>
    </source>
</evidence>
<dbReference type="OrthoDB" id="9811255at2"/>